<dbReference type="SUPFAM" id="SSF50249">
    <property type="entry name" value="Nucleic acid-binding proteins"/>
    <property type="match status" value="1"/>
</dbReference>
<dbReference type="EC" id="2.1.1.190" evidence="9"/>
<reference evidence="9 10" key="1">
    <citation type="submission" date="2022-12" db="EMBL/GenBank/DDBJ databases">
        <title>Dasania phycosphaerae sp. nov., isolated from particulate material of the south coast of Korea.</title>
        <authorList>
            <person name="Jiang Y."/>
        </authorList>
    </citation>
    <scope>NUCLEOTIDE SEQUENCE [LARGE SCALE GENOMIC DNA]</scope>
    <source>
        <strain evidence="9 10">GY-19</strain>
    </source>
</reference>
<dbReference type="GO" id="GO:0070475">
    <property type="term" value="P:rRNA base methylation"/>
    <property type="evidence" value="ECO:0007669"/>
    <property type="project" value="TreeGrafter"/>
</dbReference>
<dbReference type="Gene3D" id="2.40.50.1070">
    <property type="match status" value="1"/>
</dbReference>
<protein>
    <submittedName>
        <fullName evidence="9">23S rRNA (Uracil(1939)-C(5))-methyltransferase RlmD</fullName>
        <ecNumber evidence="9">2.1.1.190</ecNumber>
    </submittedName>
</protein>
<dbReference type="RefSeq" id="WP_258330355.1">
    <property type="nucleotide sequence ID" value="NZ_JAPTGG010000002.1"/>
</dbReference>
<keyword evidence="1" id="KW-0004">4Fe-4S</keyword>
<feature type="binding site" evidence="6">
    <location>
        <position position="313"/>
    </location>
    <ligand>
        <name>S-adenosyl-L-methionine</name>
        <dbReference type="ChEBI" id="CHEBI:59789"/>
    </ligand>
</feature>
<dbReference type="SUPFAM" id="SSF53335">
    <property type="entry name" value="S-adenosyl-L-methionine-dependent methyltransferases"/>
    <property type="match status" value="1"/>
</dbReference>
<dbReference type="InterPro" id="IPR030391">
    <property type="entry name" value="MeTrfase_TrmA_CS"/>
</dbReference>
<keyword evidence="1" id="KW-0408">Iron</keyword>
<gene>
    <name evidence="9" type="primary">rlmD</name>
    <name evidence="9" type="ORF">O0V09_03250</name>
</gene>
<dbReference type="InterPro" id="IPR010280">
    <property type="entry name" value="U5_MeTrfase_fam"/>
</dbReference>
<evidence type="ECO:0000256" key="3">
    <source>
        <dbReference type="ARBA" id="ARBA00022679"/>
    </source>
</evidence>
<feature type="binding site" evidence="6">
    <location>
        <position position="284"/>
    </location>
    <ligand>
        <name>S-adenosyl-L-methionine</name>
        <dbReference type="ChEBI" id="CHEBI:59789"/>
    </ligand>
</feature>
<sequence>MPKPSANLRVFKPKQRLAVPGKHELTISSISSDGRGIAKFNGKTVFVSGALPGEQVLARFTASRKNYDEAACLKVLQTSPDRVQPACEYYGSCGGCSFQHFHYQGQVSAKQQQLQQLFKPHEQRQGQAIAWQPPLVAEAYHYRHRVRFAIQAKGKQFSLGFRQAGSHDVIAVDSCAIADQAINRSLAAVKILLSGLSKRSLLVECAIAVDAQNKLSMLLSAKADLPEQDYQQLQDFSQRQAMAVTVVHSEQPYAAALFSSPEQTRRYYLNEAMSIEYQAGDFTQVNSAINQQMIKQLIAWLQLSGQDVVADYFCGIGNLSLPMAAGCQQVQAYELVESMVAKASANAVANGLTNIEFICADLFSPQLSPVRTANKIVLDPPRAGAKQLCELLAQQKADKLLYISCNPATLARDAELLQQGGYVLSRAALIDMFPQTKHMECMVLLEKT</sequence>
<evidence type="ECO:0000256" key="1">
    <source>
        <dbReference type="ARBA" id="ARBA00022485"/>
    </source>
</evidence>
<dbReference type="PROSITE" id="PS01230">
    <property type="entry name" value="TRMA_1"/>
    <property type="match status" value="1"/>
</dbReference>
<dbReference type="PROSITE" id="PS51687">
    <property type="entry name" value="SAM_MT_RNA_M5U"/>
    <property type="match status" value="1"/>
</dbReference>
<keyword evidence="4 6" id="KW-0949">S-adenosyl-L-methionine</keyword>
<dbReference type="PANTHER" id="PTHR11061">
    <property type="entry name" value="RNA M5U METHYLTRANSFERASE"/>
    <property type="match status" value="1"/>
</dbReference>
<dbReference type="Gene3D" id="3.40.50.150">
    <property type="entry name" value="Vaccinia Virus protein VP39"/>
    <property type="match status" value="1"/>
</dbReference>
<dbReference type="PANTHER" id="PTHR11061:SF49">
    <property type="entry name" value="23S RRNA (URACIL(1939)-C(5))-METHYLTRANSFERASE RLMD"/>
    <property type="match status" value="1"/>
</dbReference>
<keyword evidence="3 6" id="KW-0808">Transferase</keyword>
<dbReference type="Proteomes" id="UP001069090">
    <property type="component" value="Unassembled WGS sequence"/>
</dbReference>
<dbReference type="Gene3D" id="2.40.50.140">
    <property type="entry name" value="Nucleic acid-binding proteins"/>
    <property type="match status" value="1"/>
</dbReference>
<comment type="similarity">
    <text evidence="6">Belongs to the class I-like SAM-binding methyltransferase superfamily. RNA M5U methyltransferase family.</text>
</comment>
<dbReference type="NCBIfam" id="TIGR00479">
    <property type="entry name" value="rumA"/>
    <property type="match status" value="1"/>
</dbReference>
<dbReference type="AlphaFoldDB" id="A0A9J6RIX2"/>
<dbReference type="EMBL" id="JAPTGG010000002">
    <property type="protein sequence ID" value="MCZ0864200.1"/>
    <property type="molecule type" value="Genomic_DNA"/>
</dbReference>
<evidence type="ECO:0000313" key="9">
    <source>
        <dbReference type="EMBL" id="MCZ0864200.1"/>
    </source>
</evidence>
<dbReference type="Pfam" id="PF05958">
    <property type="entry name" value="tRNA_U5-meth_tr"/>
    <property type="match status" value="1"/>
</dbReference>
<organism evidence="9 10">
    <name type="scientific">Dasania phycosphaerae</name>
    <dbReference type="NCBI Taxonomy" id="2950436"/>
    <lineage>
        <taxon>Bacteria</taxon>
        <taxon>Pseudomonadati</taxon>
        <taxon>Pseudomonadota</taxon>
        <taxon>Gammaproteobacteria</taxon>
        <taxon>Cellvibrionales</taxon>
        <taxon>Spongiibacteraceae</taxon>
        <taxon>Dasania</taxon>
    </lineage>
</organism>
<evidence type="ECO:0000256" key="5">
    <source>
        <dbReference type="ARBA" id="ARBA00023014"/>
    </source>
</evidence>
<dbReference type="CDD" id="cd02440">
    <property type="entry name" value="AdoMet_MTases"/>
    <property type="match status" value="1"/>
</dbReference>
<evidence type="ECO:0000256" key="4">
    <source>
        <dbReference type="ARBA" id="ARBA00022691"/>
    </source>
</evidence>
<evidence type="ECO:0000259" key="8">
    <source>
        <dbReference type="PROSITE" id="PS50926"/>
    </source>
</evidence>
<feature type="binding site" evidence="6">
    <location>
        <position position="334"/>
    </location>
    <ligand>
        <name>S-adenosyl-L-methionine</name>
        <dbReference type="ChEBI" id="CHEBI:59789"/>
    </ligand>
</feature>
<name>A0A9J6RIX2_9GAMM</name>
<dbReference type="PROSITE" id="PS50926">
    <property type="entry name" value="TRAM"/>
    <property type="match status" value="1"/>
</dbReference>
<accession>A0A9J6RIX2</accession>
<dbReference type="PROSITE" id="PS01231">
    <property type="entry name" value="TRMA_2"/>
    <property type="match status" value="1"/>
</dbReference>
<comment type="caution">
    <text evidence="9">The sequence shown here is derived from an EMBL/GenBank/DDBJ whole genome shotgun (WGS) entry which is preliminary data.</text>
</comment>
<keyword evidence="1" id="KW-0479">Metal-binding</keyword>
<dbReference type="InterPro" id="IPR030390">
    <property type="entry name" value="MeTrfase_TrmA_AS"/>
</dbReference>
<proteinExistence type="inferred from homology"/>
<evidence type="ECO:0000256" key="6">
    <source>
        <dbReference type="PROSITE-ProRule" id="PRU01024"/>
    </source>
</evidence>
<dbReference type="InterPro" id="IPR029063">
    <property type="entry name" value="SAM-dependent_MTases_sf"/>
</dbReference>
<feature type="active site" description="Nucleophile" evidence="6">
    <location>
        <position position="405"/>
    </location>
</feature>
<evidence type="ECO:0000256" key="7">
    <source>
        <dbReference type="PROSITE-ProRule" id="PRU10015"/>
    </source>
</evidence>
<dbReference type="InterPro" id="IPR012340">
    <property type="entry name" value="NA-bd_OB-fold"/>
</dbReference>
<dbReference type="GO" id="GO:0070041">
    <property type="term" value="F:rRNA (uridine-C5-)-methyltransferase activity"/>
    <property type="evidence" value="ECO:0007669"/>
    <property type="project" value="TreeGrafter"/>
</dbReference>
<dbReference type="Pfam" id="PF01938">
    <property type="entry name" value="TRAM"/>
    <property type="match status" value="1"/>
</dbReference>
<keyword evidence="5" id="KW-0411">Iron-sulfur</keyword>
<feature type="active site" evidence="7">
    <location>
        <position position="405"/>
    </location>
</feature>
<dbReference type="InterPro" id="IPR002792">
    <property type="entry name" value="TRAM_dom"/>
</dbReference>
<evidence type="ECO:0000256" key="2">
    <source>
        <dbReference type="ARBA" id="ARBA00022603"/>
    </source>
</evidence>
<feature type="domain" description="TRAM" evidence="8">
    <location>
        <begin position="16"/>
        <end position="74"/>
    </location>
</feature>
<evidence type="ECO:0000313" key="10">
    <source>
        <dbReference type="Proteomes" id="UP001069090"/>
    </source>
</evidence>
<dbReference type="FunFam" id="2.40.50.140:FF:000097">
    <property type="entry name" value="23S rRNA (uracil(1939)-C(5))-methyltransferase RlmD"/>
    <property type="match status" value="1"/>
</dbReference>
<feature type="binding site" evidence="6">
    <location>
        <position position="379"/>
    </location>
    <ligand>
        <name>S-adenosyl-L-methionine</name>
        <dbReference type="ChEBI" id="CHEBI:59789"/>
    </ligand>
</feature>
<keyword evidence="10" id="KW-1185">Reference proteome</keyword>
<keyword evidence="2 6" id="KW-0489">Methyltransferase</keyword>
<dbReference type="GO" id="GO:0051539">
    <property type="term" value="F:4 iron, 4 sulfur cluster binding"/>
    <property type="evidence" value="ECO:0007669"/>
    <property type="project" value="UniProtKB-KW"/>
</dbReference>